<evidence type="ECO:0000256" key="2">
    <source>
        <dbReference type="ARBA" id="ARBA00022494"/>
    </source>
</evidence>
<evidence type="ECO:0000256" key="1">
    <source>
        <dbReference type="ARBA" id="ARBA00004141"/>
    </source>
</evidence>
<dbReference type="Gene3D" id="3.10.680.10">
    <property type="entry name" value="Photosystem II CP47 reaction center protein"/>
    <property type="match status" value="1"/>
</dbReference>
<evidence type="ECO:0000256" key="5">
    <source>
        <dbReference type="ARBA" id="ARBA00022692"/>
    </source>
</evidence>
<keyword evidence="11" id="KW-1185">Reference proteome</keyword>
<gene>
    <name evidence="10" type="ORF">B456_002G148800</name>
</gene>
<dbReference type="GO" id="GO:0009767">
    <property type="term" value="P:photosynthetic electron transport chain"/>
    <property type="evidence" value="ECO:0007669"/>
    <property type="project" value="InterPro"/>
</dbReference>
<dbReference type="SUPFAM" id="SSF161077">
    <property type="entry name" value="Photosystem II antenna protein-like"/>
    <property type="match status" value="1"/>
</dbReference>
<keyword evidence="8" id="KW-0472">Membrane</keyword>
<dbReference type="EMBL" id="CM001741">
    <property type="protein sequence ID" value="KJB11989.1"/>
    <property type="molecule type" value="Genomic_DNA"/>
</dbReference>
<sequence>MHRLSWSPSLNPKLLFGLVLEFLDGKIYLCLRELYPATVKKYARRAQLGEIFELDRATLKSDGVFPSSLRCWFTFKHTPFTFLFFFGHI</sequence>
<dbReference type="InterPro" id="IPR000932">
    <property type="entry name" value="PS_antenna-like"/>
</dbReference>
<accession>A0A0D2PYB7</accession>
<keyword evidence="4" id="KW-0934">Plastid</keyword>
<evidence type="ECO:0000256" key="7">
    <source>
        <dbReference type="ARBA" id="ARBA00022991"/>
    </source>
</evidence>
<evidence type="ECO:0000313" key="11">
    <source>
        <dbReference type="Proteomes" id="UP000032304"/>
    </source>
</evidence>
<name>A0A0D2PYB7_GOSRA</name>
<evidence type="ECO:0000256" key="4">
    <source>
        <dbReference type="ARBA" id="ARBA00022640"/>
    </source>
</evidence>
<dbReference type="STRING" id="29730.A0A0D2PYB7"/>
<comment type="subcellular location">
    <subcellularLocation>
        <location evidence="1">Membrane</location>
        <topology evidence="1">Multi-pass membrane protein</topology>
    </subcellularLocation>
</comment>
<keyword evidence="7" id="KW-0157">Chromophore</keyword>
<proteinExistence type="predicted"/>
<evidence type="ECO:0000256" key="8">
    <source>
        <dbReference type="ARBA" id="ARBA00023136"/>
    </source>
</evidence>
<organism evidence="10 11">
    <name type="scientific">Gossypium raimondii</name>
    <name type="common">Peruvian cotton</name>
    <name type="synonym">Gossypium klotzschianum subsp. raimondii</name>
    <dbReference type="NCBI Taxonomy" id="29730"/>
    <lineage>
        <taxon>Eukaryota</taxon>
        <taxon>Viridiplantae</taxon>
        <taxon>Streptophyta</taxon>
        <taxon>Embryophyta</taxon>
        <taxon>Tracheophyta</taxon>
        <taxon>Spermatophyta</taxon>
        <taxon>Magnoliopsida</taxon>
        <taxon>eudicotyledons</taxon>
        <taxon>Gunneridae</taxon>
        <taxon>Pentapetalae</taxon>
        <taxon>rosids</taxon>
        <taxon>malvids</taxon>
        <taxon>Malvales</taxon>
        <taxon>Malvaceae</taxon>
        <taxon>Malvoideae</taxon>
        <taxon>Gossypium</taxon>
    </lineage>
</organism>
<keyword evidence="6" id="KW-1133">Transmembrane helix</keyword>
<evidence type="ECO:0000256" key="9">
    <source>
        <dbReference type="ARBA" id="ARBA00023276"/>
    </source>
</evidence>
<keyword evidence="5" id="KW-0812">Transmembrane</keyword>
<dbReference type="AlphaFoldDB" id="A0A0D2PYB7"/>
<dbReference type="InterPro" id="IPR036001">
    <property type="entry name" value="PS_II_antenna-like_sf"/>
</dbReference>
<keyword evidence="9" id="KW-0604">Photosystem II</keyword>
<keyword evidence="3" id="KW-0602">Photosynthesis</keyword>
<dbReference type="GO" id="GO:0016168">
    <property type="term" value="F:chlorophyll binding"/>
    <property type="evidence" value="ECO:0007669"/>
    <property type="project" value="UniProtKB-KW"/>
</dbReference>
<evidence type="ECO:0000313" key="10">
    <source>
        <dbReference type="EMBL" id="KJB11989.1"/>
    </source>
</evidence>
<keyword evidence="2" id="KW-0148">Chlorophyll</keyword>
<reference evidence="10 11" key="1">
    <citation type="journal article" date="2012" name="Nature">
        <title>Repeated polyploidization of Gossypium genomes and the evolution of spinnable cotton fibres.</title>
        <authorList>
            <person name="Paterson A.H."/>
            <person name="Wendel J.F."/>
            <person name="Gundlach H."/>
            <person name="Guo H."/>
            <person name="Jenkins J."/>
            <person name="Jin D."/>
            <person name="Llewellyn D."/>
            <person name="Showmaker K.C."/>
            <person name="Shu S."/>
            <person name="Udall J."/>
            <person name="Yoo M.J."/>
            <person name="Byers R."/>
            <person name="Chen W."/>
            <person name="Doron-Faigenboim A."/>
            <person name="Duke M.V."/>
            <person name="Gong L."/>
            <person name="Grimwood J."/>
            <person name="Grover C."/>
            <person name="Grupp K."/>
            <person name="Hu G."/>
            <person name="Lee T.H."/>
            <person name="Li J."/>
            <person name="Lin L."/>
            <person name="Liu T."/>
            <person name="Marler B.S."/>
            <person name="Page J.T."/>
            <person name="Roberts A.W."/>
            <person name="Romanel E."/>
            <person name="Sanders W.S."/>
            <person name="Szadkowski E."/>
            <person name="Tan X."/>
            <person name="Tang H."/>
            <person name="Xu C."/>
            <person name="Wang J."/>
            <person name="Wang Z."/>
            <person name="Zhang D."/>
            <person name="Zhang L."/>
            <person name="Ashrafi H."/>
            <person name="Bedon F."/>
            <person name="Bowers J.E."/>
            <person name="Brubaker C.L."/>
            <person name="Chee P.W."/>
            <person name="Das S."/>
            <person name="Gingle A.R."/>
            <person name="Haigler C.H."/>
            <person name="Harker D."/>
            <person name="Hoffmann L.V."/>
            <person name="Hovav R."/>
            <person name="Jones D.C."/>
            <person name="Lemke C."/>
            <person name="Mansoor S."/>
            <person name="ur Rahman M."/>
            <person name="Rainville L.N."/>
            <person name="Rambani A."/>
            <person name="Reddy U.K."/>
            <person name="Rong J.K."/>
            <person name="Saranga Y."/>
            <person name="Scheffler B.E."/>
            <person name="Scheffler J.A."/>
            <person name="Stelly D.M."/>
            <person name="Triplett B.A."/>
            <person name="Van Deynze A."/>
            <person name="Vaslin M.F."/>
            <person name="Waghmare V.N."/>
            <person name="Walford S.A."/>
            <person name="Wright R.J."/>
            <person name="Zaki E.A."/>
            <person name="Zhang T."/>
            <person name="Dennis E.S."/>
            <person name="Mayer K.F."/>
            <person name="Peterson D.G."/>
            <person name="Rokhsar D.S."/>
            <person name="Wang X."/>
            <person name="Schmutz J."/>
        </authorList>
    </citation>
    <scope>NUCLEOTIDE SEQUENCE [LARGE SCALE GENOMIC DNA]</scope>
</reference>
<dbReference type="GO" id="GO:0009523">
    <property type="term" value="C:photosystem II"/>
    <property type="evidence" value="ECO:0007669"/>
    <property type="project" value="UniProtKB-KW"/>
</dbReference>
<protein>
    <submittedName>
        <fullName evidence="10">Uncharacterized protein</fullName>
    </submittedName>
</protein>
<evidence type="ECO:0000256" key="3">
    <source>
        <dbReference type="ARBA" id="ARBA00022531"/>
    </source>
</evidence>
<evidence type="ECO:0000256" key="6">
    <source>
        <dbReference type="ARBA" id="ARBA00022989"/>
    </source>
</evidence>
<dbReference type="Pfam" id="PF00421">
    <property type="entry name" value="PSII"/>
    <property type="match status" value="1"/>
</dbReference>
<dbReference type="Gramene" id="KJB11989">
    <property type="protein sequence ID" value="KJB11989"/>
    <property type="gene ID" value="B456_002G148800"/>
</dbReference>
<dbReference type="Proteomes" id="UP000032304">
    <property type="component" value="Chromosome 2"/>
</dbReference>